<dbReference type="PROSITE" id="PS51257">
    <property type="entry name" value="PROKAR_LIPOPROTEIN"/>
    <property type="match status" value="1"/>
</dbReference>
<feature type="signal peptide" evidence="2">
    <location>
        <begin position="1"/>
        <end position="22"/>
    </location>
</feature>
<protein>
    <submittedName>
        <fullName evidence="3">Uncharacterized protein</fullName>
    </submittedName>
</protein>
<feature type="chain" id="PRO_5040283922" evidence="2">
    <location>
        <begin position="23"/>
        <end position="392"/>
    </location>
</feature>
<dbReference type="EMBL" id="BRPK01000014">
    <property type="protein sequence ID" value="GLB43718.1"/>
    <property type="molecule type" value="Genomic_DNA"/>
</dbReference>
<evidence type="ECO:0000313" key="3">
    <source>
        <dbReference type="EMBL" id="GLB43718.1"/>
    </source>
</evidence>
<evidence type="ECO:0000256" key="1">
    <source>
        <dbReference type="SAM" id="MobiDB-lite"/>
    </source>
</evidence>
<dbReference type="AlphaFoldDB" id="A0A9P3USK9"/>
<organism evidence="3 4">
    <name type="scientific">Lyophyllum shimeji</name>
    <name type="common">Hon-shimeji</name>
    <name type="synonym">Tricholoma shimeji</name>
    <dbReference type="NCBI Taxonomy" id="47721"/>
    <lineage>
        <taxon>Eukaryota</taxon>
        <taxon>Fungi</taxon>
        <taxon>Dikarya</taxon>
        <taxon>Basidiomycota</taxon>
        <taxon>Agaricomycotina</taxon>
        <taxon>Agaricomycetes</taxon>
        <taxon>Agaricomycetidae</taxon>
        <taxon>Agaricales</taxon>
        <taxon>Tricholomatineae</taxon>
        <taxon>Lyophyllaceae</taxon>
        <taxon>Lyophyllum</taxon>
    </lineage>
</organism>
<keyword evidence="4" id="KW-1185">Reference proteome</keyword>
<proteinExistence type="predicted"/>
<reference evidence="3" key="1">
    <citation type="submission" date="2022-07" db="EMBL/GenBank/DDBJ databases">
        <title>The genome of Lyophyllum shimeji provides insight into the initial evolution of ectomycorrhizal fungal genome.</title>
        <authorList>
            <person name="Kobayashi Y."/>
            <person name="Shibata T."/>
            <person name="Hirakawa H."/>
            <person name="Shigenobu S."/>
            <person name="Nishiyama T."/>
            <person name="Yamada A."/>
            <person name="Hasebe M."/>
            <person name="Kawaguchi M."/>
        </authorList>
    </citation>
    <scope>NUCLEOTIDE SEQUENCE</scope>
    <source>
        <strain evidence="3">AT787</strain>
    </source>
</reference>
<feature type="region of interest" description="Disordered" evidence="1">
    <location>
        <begin position="239"/>
        <end position="266"/>
    </location>
</feature>
<keyword evidence="2" id="KW-0732">Signal</keyword>
<gene>
    <name evidence="3" type="ORF">LshimejAT787_1402300</name>
</gene>
<dbReference type="OrthoDB" id="3178264at2759"/>
<dbReference type="Proteomes" id="UP001063166">
    <property type="component" value="Unassembled WGS sequence"/>
</dbReference>
<accession>A0A9P3USK9</accession>
<sequence>MARFTTLFVALALASCQLGVHAAPLSGRAGVGSFIQCNLARLKTVGGLAGTTSAVQKLAGAAGADAATSSAVTAAQAGLKDAQTGIQTIAQALISGQAPPADARDQVGKGLNAAQTALAGITSTDPTVAAQVQTAQDKLKQTISAGQQVVDTCGGGGAAGTSLSSMATASMTATQITTSGVATVTDAATTSAVSSLTWSYELKSADPVILSRCNQASDCAASVVTQTVTVTAQPTDGAASAAAPTETAAPTPAAATTTTKGRGGQGKNGGLLGLGVLRKRQIGNLRCNIARLQTVGALSASTKAVGKVATAAGSDAASATAAQDAQTGLKSAQDGIATIAKALLTGQSAPAAARTQVEDGLNAAKTSLASITSFVSMSIIASTVAQQGQVKF</sequence>
<feature type="compositionally biased region" description="Low complexity" evidence="1">
    <location>
        <begin position="239"/>
        <end position="260"/>
    </location>
</feature>
<comment type="caution">
    <text evidence="3">The sequence shown here is derived from an EMBL/GenBank/DDBJ whole genome shotgun (WGS) entry which is preliminary data.</text>
</comment>
<evidence type="ECO:0000256" key="2">
    <source>
        <dbReference type="SAM" id="SignalP"/>
    </source>
</evidence>
<evidence type="ECO:0000313" key="4">
    <source>
        <dbReference type="Proteomes" id="UP001063166"/>
    </source>
</evidence>
<name>A0A9P3USK9_LYOSH</name>